<dbReference type="Proteomes" id="UP001153365">
    <property type="component" value="Unassembled WGS sequence"/>
</dbReference>
<dbReference type="CDD" id="cd11525">
    <property type="entry name" value="SYLF_SH3YL1_like"/>
    <property type="match status" value="1"/>
</dbReference>
<evidence type="ECO:0000259" key="2">
    <source>
        <dbReference type="Pfam" id="PF04366"/>
    </source>
</evidence>
<dbReference type="GO" id="GO:0035091">
    <property type="term" value="F:phosphatidylinositol binding"/>
    <property type="evidence" value="ECO:0007669"/>
    <property type="project" value="TreeGrafter"/>
</dbReference>
<evidence type="ECO:0000313" key="4">
    <source>
        <dbReference type="Proteomes" id="UP001153365"/>
    </source>
</evidence>
<keyword evidence="4" id="KW-1185">Reference proteome</keyword>
<dbReference type="InterPro" id="IPR007461">
    <property type="entry name" value="Ysc84_actin-binding"/>
</dbReference>
<feature type="compositionally biased region" description="Polar residues" evidence="1">
    <location>
        <begin position="263"/>
        <end position="279"/>
    </location>
</feature>
<protein>
    <recommendedName>
        <fullName evidence="2">Ysc84 actin-binding domain-containing protein</fullName>
    </recommendedName>
</protein>
<dbReference type="Pfam" id="PF04366">
    <property type="entry name" value="Ysc84"/>
    <property type="match status" value="1"/>
</dbReference>
<dbReference type="GO" id="GO:0051666">
    <property type="term" value="P:actin cortical patch localization"/>
    <property type="evidence" value="ECO:0007669"/>
    <property type="project" value="TreeGrafter"/>
</dbReference>
<organism evidence="3 4">
    <name type="scientific">Phakopsora pachyrhizi</name>
    <name type="common">Asian soybean rust disease fungus</name>
    <dbReference type="NCBI Taxonomy" id="170000"/>
    <lineage>
        <taxon>Eukaryota</taxon>
        <taxon>Fungi</taxon>
        <taxon>Dikarya</taxon>
        <taxon>Basidiomycota</taxon>
        <taxon>Pucciniomycotina</taxon>
        <taxon>Pucciniomycetes</taxon>
        <taxon>Pucciniales</taxon>
        <taxon>Phakopsoraceae</taxon>
        <taxon>Phakopsora</taxon>
    </lineage>
</organism>
<dbReference type="AlphaFoldDB" id="A0AAV0AMI6"/>
<comment type="caution">
    <text evidence="3">The sequence shown here is derived from an EMBL/GenBank/DDBJ whole genome shotgun (WGS) entry which is preliminary data.</text>
</comment>
<dbReference type="InterPro" id="IPR033643">
    <property type="entry name" value="SYLF_SH3YL1-like"/>
</dbReference>
<dbReference type="InterPro" id="IPR051702">
    <property type="entry name" value="SH3_domain_YSC84-like"/>
</dbReference>
<dbReference type="PANTHER" id="PTHR15629:SF7">
    <property type="entry name" value="YSC84 ACTIN-BINDING DOMAIN-CONTAINING PROTEIN"/>
    <property type="match status" value="1"/>
</dbReference>
<feature type="domain" description="Ysc84 actin-binding" evidence="2">
    <location>
        <begin position="121"/>
        <end position="243"/>
    </location>
</feature>
<dbReference type="GO" id="GO:0051017">
    <property type="term" value="P:actin filament bundle assembly"/>
    <property type="evidence" value="ECO:0007669"/>
    <property type="project" value="TreeGrafter"/>
</dbReference>
<dbReference type="GO" id="GO:0030479">
    <property type="term" value="C:actin cortical patch"/>
    <property type="evidence" value="ECO:0007669"/>
    <property type="project" value="TreeGrafter"/>
</dbReference>
<reference evidence="3" key="1">
    <citation type="submission" date="2022-06" db="EMBL/GenBank/DDBJ databases">
        <authorList>
            <consortium name="SYNGENTA / RWTH Aachen University"/>
        </authorList>
    </citation>
    <scope>NUCLEOTIDE SEQUENCE</scope>
</reference>
<name>A0AAV0AMI6_PHAPC</name>
<proteinExistence type="predicted"/>
<dbReference type="EMBL" id="CALTRL010000689">
    <property type="protein sequence ID" value="CAH7669287.1"/>
    <property type="molecule type" value="Genomic_DNA"/>
</dbReference>
<evidence type="ECO:0000313" key="3">
    <source>
        <dbReference type="EMBL" id="CAH7669287.1"/>
    </source>
</evidence>
<dbReference type="PANTHER" id="PTHR15629">
    <property type="entry name" value="SH3YL1 PROTEIN"/>
    <property type="match status" value="1"/>
</dbReference>
<gene>
    <name evidence="3" type="ORF">PPACK8108_LOCUS3879</name>
</gene>
<evidence type="ECO:0000256" key="1">
    <source>
        <dbReference type="SAM" id="MobiDB-lite"/>
    </source>
</evidence>
<dbReference type="GO" id="GO:0051015">
    <property type="term" value="F:actin filament binding"/>
    <property type="evidence" value="ECO:0007669"/>
    <property type="project" value="TreeGrafter"/>
</dbReference>
<sequence>MSLLDKFQETAKKVGIQATAFSRDVATIANDGSRQLATGFKLEAECQKAAKTLRSFLADPEHPESALNAIPKAVLHNARGLAIFTIIKVGFVWSGKAGSGIVISRLADGSWSAPSCIATGGVGFGLQIGADLSEFVVVLNSEDAVRAFATSGNLTIGGNLSAAVGPIGTGAAVNASLLHPAPLFTYSKNKGLFAGISLEGTALIERKDTNEAFYGQRIPSLDILLGKVPPPEVASELYDVIETAEQLDESGLPQQAYVPSGYNVGSPQERSPTETTGLNKPTGGTRAANNQSTSLFDADEAH</sequence>
<accession>A0AAV0AMI6</accession>
<feature type="region of interest" description="Disordered" evidence="1">
    <location>
        <begin position="249"/>
        <end position="302"/>
    </location>
</feature>